<keyword evidence="3" id="KW-0862">Zinc</keyword>
<dbReference type="Pfam" id="PF04500">
    <property type="entry name" value="FLYWCH"/>
    <property type="match status" value="1"/>
</dbReference>
<evidence type="ECO:0000259" key="6">
    <source>
        <dbReference type="Pfam" id="PF10551"/>
    </source>
</evidence>
<proteinExistence type="predicted"/>
<dbReference type="InterPro" id="IPR007588">
    <property type="entry name" value="Znf_FLYWCH"/>
</dbReference>
<evidence type="ECO:0000313" key="8">
    <source>
        <dbReference type="Proteomes" id="UP000663879"/>
    </source>
</evidence>
<evidence type="ECO:0000256" key="1">
    <source>
        <dbReference type="ARBA" id="ARBA00022723"/>
    </source>
</evidence>
<keyword evidence="1" id="KW-0479">Metal-binding</keyword>
<gene>
    <name evidence="7" type="ORF">OXX778_LOCUS2578</name>
</gene>
<dbReference type="EMBL" id="CAJNOC010000205">
    <property type="protein sequence ID" value="CAF0726925.1"/>
    <property type="molecule type" value="Genomic_DNA"/>
</dbReference>
<name>A0A813N3R5_9BILA</name>
<dbReference type="Pfam" id="PF10551">
    <property type="entry name" value="MULE"/>
    <property type="match status" value="1"/>
</dbReference>
<dbReference type="OrthoDB" id="10012778at2759"/>
<evidence type="ECO:0000256" key="4">
    <source>
        <dbReference type="SAM" id="MobiDB-lite"/>
    </source>
</evidence>
<keyword evidence="2" id="KW-0863">Zinc-finger</keyword>
<accession>A0A813N3R5</accession>
<feature type="domain" description="MULE transposase" evidence="6">
    <location>
        <begin position="186"/>
        <end position="281"/>
    </location>
</feature>
<evidence type="ECO:0000256" key="3">
    <source>
        <dbReference type="ARBA" id="ARBA00022833"/>
    </source>
</evidence>
<dbReference type="PANTHER" id="PTHR47160">
    <property type="entry name" value="PUTATIVE-RELATED"/>
    <property type="match status" value="1"/>
</dbReference>
<comment type="caution">
    <text evidence="7">The sequence shown here is derived from an EMBL/GenBank/DDBJ whole genome shotgun (WGS) entry which is preliminary data.</text>
</comment>
<dbReference type="Gene3D" id="2.20.25.240">
    <property type="match status" value="1"/>
</dbReference>
<dbReference type="GO" id="GO:0008270">
    <property type="term" value="F:zinc ion binding"/>
    <property type="evidence" value="ECO:0007669"/>
    <property type="project" value="UniProtKB-KW"/>
</dbReference>
<evidence type="ECO:0000313" key="7">
    <source>
        <dbReference type="EMBL" id="CAF0726925.1"/>
    </source>
</evidence>
<dbReference type="PANTHER" id="PTHR47160:SF8">
    <property type="entry name" value="MULE TRANSPOSASE DOMAIN-CONTAINING PROTEIN"/>
    <property type="match status" value="1"/>
</dbReference>
<feature type="domain" description="FLYWCH-type" evidence="5">
    <location>
        <begin position="27"/>
        <end position="83"/>
    </location>
</feature>
<reference evidence="7" key="1">
    <citation type="submission" date="2021-02" db="EMBL/GenBank/DDBJ databases">
        <authorList>
            <person name="Nowell W R."/>
        </authorList>
    </citation>
    <scope>NUCLEOTIDE SEQUENCE</scope>
    <source>
        <strain evidence="7">Ploen Becks lab</strain>
    </source>
</reference>
<evidence type="ECO:0000256" key="2">
    <source>
        <dbReference type="ARBA" id="ARBA00022771"/>
    </source>
</evidence>
<feature type="compositionally biased region" description="Basic residues" evidence="4">
    <location>
        <begin position="362"/>
        <end position="372"/>
    </location>
</feature>
<sequence length="530" mass="61570">MTAAGVYDLLHLNYDDDLIFNICFDKIKTKRGRDAIKIQNEVFVFKKFNKNETIYWRCQNYNCPASVTTYEDRACINDAEHSHDRQSNVERKFIMIEELIIKRAIDEDTSIPKIYADELNNVVTEGLNHEQVAAFLNINKNINLDNKFGLTTDNKPFVLFDSNDQDRILGFCSPVGLEILKRTKQIHIDGTFKSTPRIYYQTFGLHSWIFSQMFPSVYVLLGQKSERIYKKMLFLLKEACFEHGIILNFETLVSDFELASINAFKFHFPNIKVIGCQYHYAQAIRRNVDTNGLKIAYNSNDDIQYFIKSFIALSMVPLENIDDAFGIILERKNELFEKLKTNETESLNTENSNLLIVGRGSRSSRSRGRGRGRGRERGRGRVQSVEDTPNVIHPQPDLCKLIENFVAYFVDTWFEGCFDVAMWNHANTIGPRTNNHVEGFHNKLNKWIQKPHPDTYQLISVFQKIDNKVSIDYQTRLLGNSAPKRRAIDIEKDNKYSNLMDLLRNGDIDLKQYMRSCTYLVNFDNIMNLI</sequence>
<dbReference type="InterPro" id="IPR018289">
    <property type="entry name" value="MULE_transposase_dom"/>
</dbReference>
<evidence type="ECO:0000259" key="5">
    <source>
        <dbReference type="Pfam" id="PF04500"/>
    </source>
</evidence>
<evidence type="ECO:0008006" key="9">
    <source>
        <dbReference type="Google" id="ProtNLM"/>
    </source>
</evidence>
<organism evidence="7 8">
    <name type="scientific">Brachionus calyciflorus</name>
    <dbReference type="NCBI Taxonomy" id="104777"/>
    <lineage>
        <taxon>Eukaryota</taxon>
        <taxon>Metazoa</taxon>
        <taxon>Spiralia</taxon>
        <taxon>Gnathifera</taxon>
        <taxon>Rotifera</taxon>
        <taxon>Eurotatoria</taxon>
        <taxon>Monogononta</taxon>
        <taxon>Pseudotrocha</taxon>
        <taxon>Ploima</taxon>
        <taxon>Brachionidae</taxon>
        <taxon>Brachionus</taxon>
    </lineage>
</organism>
<dbReference type="AlphaFoldDB" id="A0A813N3R5"/>
<dbReference type="Proteomes" id="UP000663879">
    <property type="component" value="Unassembled WGS sequence"/>
</dbReference>
<feature type="region of interest" description="Disordered" evidence="4">
    <location>
        <begin position="358"/>
        <end position="389"/>
    </location>
</feature>
<protein>
    <recommendedName>
        <fullName evidence="9">MULE transposase domain-containing protein</fullName>
    </recommendedName>
</protein>
<keyword evidence="8" id="KW-1185">Reference proteome</keyword>